<dbReference type="Gene3D" id="1.20.1250.20">
    <property type="entry name" value="MFS general substrate transporter like domains"/>
    <property type="match status" value="1"/>
</dbReference>
<accession>A0A0E9NGP4</accession>
<sequence>MSAGAPVSRNRPPHFPDLDVNALKPVHGCSYVELWKVVIMSNKADIELREFASPEPEILKAGPNIDLEEKGEAGEGYLLQIDTSTGYGNLKLASDGHTVLIPQPSDDPNDPLNWSWTKKHLILMVISAAAILPDFGSATGAPLLTVQGEYWGMSPDTVNHSQDGNVMMLGVGGLFAVAFSAYFGRLPVLFYFILLATATAYWCAGAVTFDSFMAARILNGFFSTVAQAGGLMFIKDIFFFHEHARKIGVWAASVILSPYLGPFFASFIITTQTWRVPFYVYSGMTTLVLILICLFADETFYNRHISASEQPPRGNRTARLLGIAQWRSRSHRVSFLGAMMRPVRVIIKPVVLISFIYYLLTFAWVVGINTTLAVFLTPPKPAGYGFGPVQIGLFYITPLIAASIGEIFGHNFNDWVANRYIKRNKGIFEPEARLVTNWVATPFMVVGLVLLGFGLEKQWHWVGLAFGWGLYVFGIMLATVAITAYVLDCYPDGSGEVAAWVNMGRTTGGFVISYFQIKWAAEQGTDRSFGTQAGILFAAFLLIPLLQWKGKYLRIKGGLLHFPQ</sequence>
<dbReference type="Proteomes" id="UP000033140">
    <property type="component" value="Unassembled WGS sequence"/>
</dbReference>
<dbReference type="AlphaFoldDB" id="A0A0E9NGP4"/>
<organism evidence="8 9">
    <name type="scientific">Saitoella complicata (strain BCRC 22490 / CBS 7301 / JCM 7358 / NBRC 10748 / NRRL Y-17804)</name>
    <dbReference type="NCBI Taxonomy" id="698492"/>
    <lineage>
        <taxon>Eukaryota</taxon>
        <taxon>Fungi</taxon>
        <taxon>Dikarya</taxon>
        <taxon>Ascomycota</taxon>
        <taxon>Taphrinomycotina</taxon>
        <taxon>Taphrinomycotina incertae sedis</taxon>
        <taxon>Saitoella</taxon>
    </lineage>
</organism>
<evidence type="ECO:0000256" key="4">
    <source>
        <dbReference type="ARBA" id="ARBA00022989"/>
    </source>
</evidence>
<evidence type="ECO:0000259" key="7">
    <source>
        <dbReference type="PROSITE" id="PS50850"/>
    </source>
</evidence>
<evidence type="ECO:0000256" key="1">
    <source>
        <dbReference type="ARBA" id="ARBA00004141"/>
    </source>
</evidence>
<evidence type="ECO:0000256" key="5">
    <source>
        <dbReference type="ARBA" id="ARBA00023136"/>
    </source>
</evidence>
<evidence type="ECO:0000256" key="6">
    <source>
        <dbReference type="SAM" id="Phobius"/>
    </source>
</evidence>
<feature type="transmembrane region" description="Helical" evidence="6">
    <location>
        <begin position="529"/>
        <end position="546"/>
    </location>
</feature>
<evidence type="ECO:0000256" key="2">
    <source>
        <dbReference type="ARBA" id="ARBA00022448"/>
    </source>
</evidence>
<name>A0A0E9NGP4_SAICN</name>
<feature type="transmembrane region" description="Helical" evidence="6">
    <location>
        <begin position="434"/>
        <end position="455"/>
    </location>
</feature>
<dbReference type="InterPro" id="IPR036259">
    <property type="entry name" value="MFS_trans_sf"/>
</dbReference>
<comment type="subcellular location">
    <subcellularLocation>
        <location evidence="1">Membrane</location>
        <topology evidence="1">Multi-pass membrane protein</topology>
    </subcellularLocation>
</comment>
<feature type="transmembrane region" description="Helical" evidence="6">
    <location>
        <begin position="121"/>
        <end position="144"/>
    </location>
</feature>
<feature type="transmembrane region" description="Helical" evidence="6">
    <location>
        <begin position="276"/>
        <end position="296"/>
    </location>
</feature>
<dbReference type="InterPro" id="IPR020846">
    <property type="entry name" value="MFS_dom"/>
</dbReference>
<dbReference type="SUPFAM" id="SSF103473">
    <property type="entry name" value="MFS general substrate transporter"/>
    <property type="match status" value="1"/>
</dbReference>
<evidence type="ECO:0000313" key="8">
    <source>
        <dbReference type="EMBL" id="GAO49052.1"/>
    </source>
</evidence>
<evidence type="ECO:0000313" key="9">
    <source>
        <dbReference type="Proteomes" id="UP000033140"/>
    </source>
</evidence>
<dbReference type="Pfam" id="PF07690">
    <property type="entry name" value="MFS_1"/>
    <property type="match status" value="1"/>
</dbReference>
<dbReference type="GO" id="GO:0005886">
    <property type="term" value="C:plasma membrane"/>
    <property type="evidence" value="ECO:0007669"/>
    <property type="project" value="TreeGrafter"/>
</dbReference>
<feature type="transmembrane region" description="Helical" evidence="6">
    <location>
        <begin position="164"/>
        <end position="183"/>
    </location>
</feature>
<dbReference type="InterPro" id="IPR011701">
    <property type="entry name" value="MFS"/>
</dbReference>
<feature type="transmembrane region" description="Helical" evidence="6">
    <location>
        <begin position="188"/>
        <end position="209"/>
    </location>
</feature>
<dbReference type="EMBL" id="BACD03000019">
    <property type="protein sequence ID" value="GAO49052.1"/>
    <property type="molecule type" value="Genomic_DNA"/>
</dbReference>
<dbReference type="PANTHER" id="PTHR23502">
    <property type="entry name" value="MAJOR FACILITATOR SUPERFAMILY"/>
    <property type="match status" value="1"/>
</dbReference>
<reference evidence="8 9" key="2">
    <citation type="journal article" date="2014" name="J. Gen. Appl. Microbiol.">
        <title>The early diverging ascomycetous budding yeast Saitoella complicata has three histone deacetylases belonging to the Clr6, Hos2, and Rpd3 lineages.</title>
        <authorList>
            <person name="Nishida H."/>
            <person name="Matsumoto T."/>
            <person name="Kondo S."/>
            <person name="Hamamoto M."/>
            <person name="Yoshikawa H."/>
        </authorList>
    </citation>
    <scope>NUCLEOTIDE SEQUENCE [LARGE SCALE GENOMIC DNA]</scope>
    <source>
        <strain evidence="8 9">NRRL Y-17804</strain>
    </source>
</reference>
<protein>
    <recommendedName>
        <fullName evidence="7">Major facilitator superfamily (MFS) profile domain-containing protein</fullName>
    </recommendedName>
</protein>
<keyword evidence="5 6" id="KW-0472">Membrane</keyword>
<feature type="transmembrane region" description="Helical" evidence="6">
    <location>
        <begin position="392"/>
        <end position="413"/>
    </location>
</feature>
<keyword evidence="9" id="KW-1185">Reference proteome</keyword>
<feature type="transmembrane region" description="Helical" evidence="6">
    <location>
        <begin position="499"/>
        <end position="517"/>
    </location>
</feature>
<dbReference type="PANTHER" id="PTHR23502:SF187">
    <property type="entry name" value="TRANSPORTER, PUTATIVE (AFU_ORTHOLOGUE AFUA_2G17840)-RELATED"/>
    <property type="match status" value="1"/>
</dbReference>
<dbReference type="STRING" id="698492.A0A0E9NGP4"/>
<feature type="transmembrane region" description="Helical" evidence="6">
    <location>
        <begin position="247"/>
        <end position="270"/>
    </location>
</feature>
<gene>
    <name evidence="8" type="ORF">G7K_3213-t1</name>
</gene>
<reference evidence="8 9" key="1">
    <citation type="journal article" date="2011" name="J. Gen. Appl. Microbiol.">
        <title>Draft genome sequencing of the enigmatic yeast Saitoella complicata.</title>
        <authorList>
            <person name="Nishida H."/>
            <person name="Hamamoto M."/>
            <person name="Sugiyama J."/>
        </authorList>
    </citation>
    <scope>NUCLEOTIDE SEQUENCE [LARGE SCALE GENOMIC DNA]</scope>
    <source>
        <strain evidence="8 9">NRRL Y-17804</strain>
    </source>
</reference>
<dbReference type="GO" id="GO:0022857">
    <property type="term" value="F:transmembrane transporter activity"/>
    <property type="evidence" value="ECO:0007669"/>
    <property type="project" value="InterPro"/>
</dbReference>
<keyword evidence="3 6" id="KW-0812">Transmembrane</keyword>
<feature type="transmembrane region" description="Helical" evidence="6">
    <location>
        <begin position="221"/>
        <end position="240"/>
    </location>
</feature>
<proteinExistence type="predicted"/>
<reference evidence="8 9" key="3">
    <citation type="journal article" date="2015" name="Genome Announc.">
        <title>Draft Genome Sequence of the Archiascomycetous Yeast Saitoella complicata.</title>
        <authorList>
            <person name="Yamauchi K."/>
            <person name="Kondo S."/>
            <person name="Hamamoto M."/>
            <person name="Takahashi Y."/>
            <person name="Ogura Y."/>
            <person name="Hayashi T."/>
            <person name="Nishida H."/>
        </authorList>
    </citation>
    <scope>NUCLEOTIDE SEQUENCE [LARGE SCALE GENOMIC DNA]</scope>
    <source>
        <strain evidence="8 9">NRRL Y-17804</strain>
    </source>
</reference>
<comment type="caution">
    <text evidence="8">The sequence shown here is derived from an EMBL/GenBank/DDBJ whole genome shotgun (WGS) entry which is preliminary data.</text>
</comment>
<dbReference type="OMA" id="LATAIWC"/>
<feature type="transmembrane region" description="Helical" evidence="6">
    <location>
        <begin position="350"/>
        <end position="372"/>
    </location>
</feature>
<feature type="domain" description="Major facilitator superfamily (MFS) profile" evidence="7">
    <location>
        <begin position="122"/>
        <end position="551"/>
    </location>
</feature>
<dbReference type="PROSITE" id="PS50850">
    <property type="entry name" value="MFS"/>
    <property type="match status" value="1"/>
</dbReference>
<evidence type="ECO:0000256" key="3">
    <source>
        <dbReference type="ARBA" id="ARBA00022692"/>
    </source>
</evidence>
<keyword evidence="2" id="KW-0813">Transport</keyword>
<feature type="transmembrane region" description="Helical" evidence="6">
    <location>
        <begin position="461"/>
        <end position="487"/>
    </location>
</feature>
<keyword evidence="4 6" id="KW-1133">Transmembrane helix</keyword>